<proteinExistence type="predicted"/>
<gene>
    <name evidence="1" type="ORF">O4H49_02475</name>
</gene>
<evidence type="ECO:0000313" key="1">
    <source>
        <dbReference type="EMBL" id="MCZ4279626.1"/>
    </source>
</evidence>
<dbReference type="Proteomes" id="UP001069802">
    <property type="component" value="Unassembled WGS sequence"/>
</dbReference>
<evidence type="ECO:0000313" key="2">
    <source>
        <dbReference type="Proteomes" id="UP001069802"/>
    </source>
</evidence>
<keyword evidence="2" id="KW-1185">Reference proteome</keyword>
<dbReference type="EMBL" id="JAPWGY010000001">
    <property type="protein sequence ID" value="MCZ4279626.1"/>
    <property type="molecule type" value="Genomic_DNA"/>
</dbReference>
<accession>A0ABT4LEU7</accession>
<dbReference type="InterPro" id="IPR009922">
    <property type="entry name" value="DUF1457"/>
</dbReference>
<name>A0ABT4LEU7_9PROT</name>
<organism evidence="1 2">
    <name type="scientific">Kiloniella laminariae</name>
    <dbReference type="NCBI Taxonomy" id="454162"/>
    <lineage>
        <taxon>Bacteria</taxon>
        <taxon>Pseudomonadati</taxon>
        <taxon>Pseudomonadota</taxon>
        <taxon>Alphaproteobacteria</taxon>
        <taxon>Rhodospirillales</taxon>
        <taxon>Kiloniellaceae</taxon>
        <taxon>Kiloniella</taxon>
    </lineage>
</organism>
<reference evidence="1" key="1">
    <citation type="submission" date="2022-12" db="EMBL/GenBank/DDBJ databases">
        <title>Bacterial isolates from different developmental stages of Nematostella vectensis.</title>
        <authorList>
            <person name="Fraune S."/>
        </authorList>
    </citation>
    <scope>NUCLEOTIDE SEQUENCE</scope>
    <source>
        <strain evidence="1">G21630-S1</strain>
    </source>
</reference>
<sequence length="160" mass="19007">MFHVRYPRNKIYDESFLKICDPKIRAFYEFYCSKKQGRSMPERKDFDPIEMKQFLPGITLVDVDQKTGDFTYRLVGTGEVTKRGNDPTGKLVRDHFHGDLWAETEENYLYVCKCKSFIFDQLDEEWDSGLQLHDEVLFLPLSNDDNLVNMVMLFCMQEYK</sequence>
<dbReference type="Pfam" id="PF07310">
    <property type="entry name" value="PAS_5"/>
    <property type="match status" value="1"/>
</dbReference>
<protein>
    <submittedName>
        <fullName evidence="1">PAS domain-containing protein</fullName>
    </submittedName>
</protein>
<dbReference type="RefSeq" id="WP_269421826.1">
    <property type="nucleotide sequence ID" value="NZ_JAPWGY010000001.1"/>
</dbReference>
<comment type="caution">
    <text evidence="1">The sequence shown here is derived from an EMBL/GenBank/DDBJ whole genome shotgun (WGS) entry which is preliminary data.</text>
</comment>